<comment type="caution">
    <text evidence="1">The sequence shown here is derived from an EMBL/GenBank/DDBJ whole genome shotgun (WGS) entry which is preliminary data.</text>
</comment>
<dbReference type="AlphaFoldDB" id="X1HFR0"/>
<proteinExistence type="predicted"/>
<name>X1HFR0_9ZZZZ</name>
<accession>X1HFR0</accession>
<reference evidence="1" key="1">
    <citation type="journal article" date="2014" name="Front. Microbiol.">
        <title>High frequency of phylogenetically diverse reductive dehalogenase-homologous genes in deep subseafloor sedimentary metagenomes.</title>
        <authorList>
            <person name="Kawai M."/>
            <person name="Futagami T."/>
            <person name="Toyoda A."/>
            <person name="Takaki Y."/>
            <person name="Nishi S."/>
            <person name="Hori S."/>
            <person name="Arai W."/>
            <person name="Tsubouchi T."/>
            <person name="Morono Y."/>
            <person name="Uchiyama I."/>
            <person name="Ito T."/>
            <person name="Fujiyama A."/>
            <person name="Inagaki F."/>
            <person name="Takami H."/>
        </authorList>
    </citation>
    <scope>NUCLEOTIDE SEQUENCE</scope>
    <source>
        <strain evidence="1">Expedition CK06-06</strain>
    </source>
</reference>
<gene>
    <name evidence="1" type="ORF">S03H2_14454</name>
</gene>
<dbReference type="EMBL" id="BARU01007335">
    <property type="protein sequence ID" value="GAH44143.1"/>
    <property type="molecule type" value="Genomic_DNA"/>
</dbReference>
<evidence type="ECO:0000313" key="1">
    <source>
        <dbReference type="EMBL" id="GAH44143.1"/>
    </source>
</evidence>
<protein>
    <submittedName>
        <fullName evidence="1">Uncharacterized protein</fullName>
    </submittedName>
</protein>
<organism evidence="1">
    <name type="scientific">marine sediment metagenome</name>
    <dbReference type="NCBI Taxonomy" id="412755"/>
    <lineage>
        <taxon>unclassified sequences</taxon>
        <taxon>metagenomes</taxon>
        <taxon>ecological metagenomes</taxon>
    </lineage>
</organism>
<sequence length="65" mass="7629">MFFLNWNKDQIANVTVKVLDLNLKEVAKKEYKNIQLKGGRTVNSLEPFMPEGLKEGYYFVVYEIN</sequence>